<dbReference type="AlphaFoldDB" id="A0AAV4GSH7"/>
<feature type="region of interest" description="Disordered" evidence="1">
    <location>
        <begin position="1"/>
        <end position="35"/>
    </location>
</feature>
<gene>
    <name evidence="2" type="ORF">ElyMa_004243600</name>
</gene>
<accession>A0AAV4GSH7</accession>
<evidence type="ECO:0000313" key="2">
    <source>
        <dbReference type="EMBL" id="GFR88120.1"/>
    </source>
</evidence>
<sequence length="160" mass="18166">METRGAEASPILSGRLSRSSCKCTEEKGQNEQEQGSIDYTKQAFYRFSHPVTTLQCPPRWLGTQEKTHSRDTEFDTLERFYKSKPFVTSSSGLYRNAAMGYTVEKQLKSNHTFSQPAGYENGVKDSNQMMPHLVAPRVQWHNDSITNRGSHSCPVLQVCR</sequence>
<proteinExistence type="predicted"/>
<dbReference type="Proteomes" id="UP000762676">
    <property type="component" value="Unassembled WGS sequence"/>
</dbReference>
<organism evidence="2 3">
    <name type="scientific">Elysia marginata</name>
    <dbReference type="NCBI Taxonomy" id="1093978"/>
    <lineage>
        <taxon>Eukaryota</taxon>
        <taxon>Metazoa</taxon>
        <taxon>Spiralia</taxon>
        <taxon>Lophotrochozoa</taxon>
        <taxon>Mollusca</taxon>
        <taxon>Gastropoda</taxon>
        <taxon>Heterobranchia</taxon>
        <taxon>Euthyneura</taxon>
        <taxon>Panpulmonata</taxon>
        <taxon>Sacoglossa</taxon>
        <taxon>Placobranchoidea</taxon>
        <taxon>Plakobranchidae</taxon>
        <taxon>Elysia</taxon>
    </lineage>
</organism>
<keyword evidence="3" id="KW-1185">Reference proteome</keyword>
<evidence type="ECO:0008006" key="4">
    <source>
        <dbReference type="Google" id="ProtNLM"/>
    </source>
</evidence>
<protein>
    <recommendedName>
        <fullName evidence="4">Domain of unknown function with conserved HDNR motif domain-containing protein</fullName>
    </recommendedName>
</protein>
<comment type="caution">
    <text evidence="2">The sequence shown here is derived from an EMBL/GenBank/DDBJ whole genome shotgun (WGS) entry which is preliminary data.</text>
</comment>
<name>A0AAV4GSH7_9GAST</name>
<reference evidence="2 3" key="1">
    <citation type="journal article" date="2021" name="Elife">
        <title>Chloroplast acquisition without the gene transfer in kleptoplastic sea slugs, Plakobranchus ocellatus.</title>
        <authorList>
            <person name="Maeda T."/>
            <person name="Takahashi S."/>
            <person name="Yoshida T."/>
            <person name="Shimamura S."/>
            <person name="Takaki Y."/>
            <person name="Nagai Y."/>
            <person name="Toyoda A."/>
            <person name="Suzuki Y."/>
            <person name="Arimoto A."/>
            <person name="Ishii H."/>
            <person name="Satoh N."/>
            <person name="Nishiyama T."/>
            <person name="Hasebe M."/>
            <person name="Maruyama T."/>
            <person name="Minagawa J."/>
            <person name="Obokata J."/>
            <person name="Shigenobu S."/>
        </authorList>
    </citation>
    <scope>NUCLEOTIDE SEQUENCE [LARGE SCALE GENOMIC DNA]</scope>
</reference>
<evidence type="ECO:0000313" key="3">
    <source>
        <dbReference type="Proteomes" id="UP000762676"/>
    </source>
</evidence>
<dbReference type="EMBL" id="BMAT01008557">
    <property type="protein sequence ID" value="GFR88120.1"/>
    <property type="molecule type" value="Genomic_DNA"/>
</dbReference>
<evidence type="ECO:0000256" key="1">
    <source>
        <dbReference type="SAM" id="MobiDB-lite"/>
    </source>
</evidence>